<organism evidence="1 2">
    <name type="scientific">Zoogloea oleivorans</name>
    <dbReference type="NCBI Taxonomy" id="1552750"/>
    <lineage>
        <taxon>Bacteria</taxon>
        <taxon>Pseudomonadati</taxon>
        <taxon>Pseudomonadota</taxon>
        <taxon>Betaproteobacteria</taxon>
        <taxon>Rhodocyclales</taxon>
        <taxon>Zoogloeaceae</taxon>
        <taxon>Zoogloea</taxon>
    </lineage>
</organism>
<gene>
    <name evidence="1" type="ORF">ETQ85_03760</name>
</gene>
<accession>A0A6C2D6G2</accession>
<dbReference type="OrthoDB" id="9796486at2"/>
<dbReference type="Gene3D" id="2.30.110.10">
    <property type="entry name" value="Electron Transport, Fmn-binding Protein, Chain A"/>
    <property type="match status" value="1"/>
</dbReference>
<dbReference type="EMBL" id="SDKK01000003">
    <property type="protein sequence ID" value="TYC61185.1"/>
    <property type="molecule type" value="Genomic_DNA"/>
</dbReference>
<reference evidence="1 2" key="1">
    <citation type="submission" date="2019-01" db="EMBL/GenBank/DDBJ databases">
        <title>Zoogloea oleivorans genome sequencing and assembly.</title>
        <authorList>
            <person name="Tancsics A."/>
            <person name="Farkas M."/>
            <person name="Kriszt B."/>
            <person name="Maroti G."/>
            <person name="Horvath B."/>
        </authorList>
    </citation>
    <scope>NUCLEOTIDE SEQUENCE [LARGE SCALE GENOMIC DNA]</scope>
    <source>
        <strain evidence="1 2">Buc</strain>
    </source>
</reference>
<keyword evidence="2" id="KW-1185">Reference proteome</keyword>
<dbReference type="AlphaFoldDB" id="A0A6C2D6G2"/>
<sequence>MNTPAFHAGERALQARAGSLERLAEVGARVIRPAMPDQHRAFFAQLPFIVTGSVDGAGQPWASVLAGPPGFVTAPAPNQLRIDARPAAGDPLAEALAIGARIGLLGIEPHTRRRNRANGRIATLGDGGFDVRVLQSFGNCPKYIRARQAEFVANGTAPGPIRHTPGLSDTDRRLIGAADTFFIASAYPAAADDPDPAHGVDVSHRGGTPGFVRVDGDTLTVPDLAGNAYFNTLGNLLLNPRAGLLFIDFESGALLWLAANAEIIHDGPELAGFAGAQRLLRLQVREARHQPAALPLRWHAGE</sequence>
<evidence type="ECO:0000313" key="2">
    <source>
        <dbReference type="Proteomes" id="UP000389128"/>
    </source>
</evidence>
<dbReference type="Proteomes" id="UP000389128">
    <property type="component" value="Unassembled WGS sequence"/>
</dbReference>
<dbReference type="InterPro" id="IPR012349">
    <property type="entry name" value="Split_barrel_FMN-bd"/>
</dbReference>
<dbReference type="RefSeq" id="WP_148577719.1">
    <property type="nucleotide sequence ID" value="NZ_SDKK01000003.1"/>
</dbReference>
<protein>
    <submittedName>
        <fullName evidence="1">Flavin-nucleotide-binding protein</fullName>
    </submittedName>
</protein>
<dbReference type="PANTHER" id="PTHR42815">
    <property type="entry name" value="FAD-BINDING, PUTATIVE (AFU_ORTHOLOGUE AFUA_6G07600)-RELATED"/>
    <property type="match status" value="1"/>
</dbReference>
<name>A0A6C2D6G2_9RHOO</name>
<dbReference type="SUPFAM" id="SSF50475">
    <property type="entry name" value="FMN-binding split barrel"/>
    <property type="match status" value="1"/>
</dbReference>
<proteinExistence type="predicted"/>
<dbReference type="PANTHER" id="PTHR42815:SF2">
    <property type="entry name" value="FAD-BINDING, PUTATIVE (AFU_ORTHOLOGUE AFUA_6G07600)-RELATED"/>
    <property type="match status" value="1"/>
</dbReference>
<evidence type="ECO:0000313" key="1">
    <source>
        <dbReference type="EMBL" id="TYC61185.1"/>
    </source>
</evidence>
<comment type="caution">
    <text evidence="1">The sequence shown here is derived from an EMBL/GenBank/DDBJ whole genome shotgun (WGS) entry which is preliminary data.</text>
</comment>